<keyword evidence="4" id="KW-1185">Reference proteome</keyword>
<keyword evidence="1" id="KW-0472">Membrane</keyword>
<dbReference type="OrthoDB" id="17255at2759"/>
<dbReference type="InterPro" id="IPR011037">
    <property type="entry name" value="Pyrv_Knase-like_insert_dom_sf"/>
</dbReference>
<feature type="transmembrane region" description="Helical" evidence="1">
    <location>
        <begin position="7"/>
        <end position="27"/>
    </location>
</feature>
<sequence>MEKLNKHLVIGISVAGVVGALGVYAYMSSGSKKNYKRVGTVSKLFLHPVKSFSAIEVQEGELTDRGFLSCGIYDRSFMLVDENDHFLTARKCPKMILIKPSFSDDKKSLILSAEGQDDISIPLQQNGKVVSSSVWGLDVKGQDCGDDVAKWLSDFLEGTYRMVFYSTGLPGKNLAKESTFGKHMKENEVALYHDFGQYHLLSEASVEDLNSRIEEKVSVKTFRPNIFVKDCSPYAEDFWKFVKVGEEAEMRFIVFCGRCKMVTLNHTLGDFISMDPLKTLKEYRQCYGFVEDRKYYATSPIFGTQLNLEKRGKIKVGDPVFASFQYQEHAGDEVKN</sequence>
<dbReference type="GO" id="GO:0043546">
    <property type="term" value="F:molybdopterin cofactor binding"/>
    <property type="evidence" value="ECO:0007669"/>
    <property type="project" value="TreeGrafter"/>
</dbReference>
<dbReference type="PROSITE" id="PS51340">
    <property type="entry name" value="MOSC"/>
    <property type="match status" value="1"/>
</dbReference>
<dbReference type="Pfam" id="PF03476">
    <property type="entry name" value="MOSC_N"/>
    <property type="match status" value="1"/>
</dbReference>
<dbReference type="PANTHER" id="PTHR14237">
    <property type="entry name" value="MOLYBDOPTERIN COFACTOR SULFURASE MOSC"/>
    <property type="match status" value="1"/>
</dbReference>
<dbReference type="GO" id="GO:0042126">
    <property type="term" value="P:nitrate metabolic process"/>
    <property type="evidence" value="ECO:0007669"/>
    <property type="project" value="TreeGrafter"/>
</dbReference>
<dbReference type="InterPro" id="IPR005302">
    <property type="entry name" value="MoCF_Sase_C"/>
</dbReference>
<dbReference type="SUPFAM" id="SSF141673">
    <property type="entry name" value="MOSC N-terminal domain-like"/>
    <property type="match status" value="1"/>
</dbReference>
<reference evidence="3" key="1">
    <citation type="submission" date="2021-10" db="EMBL/GenBank/DDBJ databases">
        <title>Tropical sea cucumber genome reveals ecological adaptation and Cuvierian tubules defense mechanism.</title>
        <authorList>
            <person name="Chen T."/>
        </authorList>
    </citation>
    <scope>NUCLEOTIDE SEQUENCE</scope>
    <source>
        <strain evidence="3">Nanhai2018</strain>
        <tissue evidence="3">Muscle</tissue>
    </source>
</reference>
<evidence type="ECO:0000259" key="2">
    <source>
        <dbReference type="PROSITE" id="PS51340"/>
    </source>
</evidence>
<dbReference type="EMBL" id="JAIZAY010000003">
    <property type="protein sequence ID" value="KAJ8045589.1"/>
    <property type="molecule type" value="Genomic_DNA"/>
</dbReference>
<keyword evidence="1" id="KW-1133">Transmembrane helix</keyword>
<dbReference type="GO" id="GO:0030151">
    <property type="term" value="F:molybdenum ion binding"/>
    <property type="evidence" value="ECO:0007669"/>
    <property type="project" value="InterPro"/>
</dbReference>
<evidence type="ECO:0000313" key="4">
    <source>
        <dbReference type="Proteomes" id="UP001152320"/>
    </source>
</evidence>
<dbReference type="PANTHER" id="PTHR14237:SF19">
    <property type="entry name" value="MITOCHONDRIAL AMIDOXIME REDUCING COMPONENT 1"/>
    <property type="match status" value="1"/>
</dbReference>
<feature type="domain" description="MOSC" evidence="2">
    <location>
        <begin position="150"/>
        <end position="323"/>
    </location>
</feature>
<gene>
    <name evidence="3" type="ORF">HOLleu_08626</name>
</gene>
<dbReference type="AlphaFoldDB" id="A0A9Q1CJG4"/>
<comment type="caution">
    <text evidence="3">The sequence shown here is derived from an EMBL/GenBank/DDBJ whole genome shotgun (WGS) entry which is preliminary data.</text>
</comment>
<evidence type="ECO:0000256" key="1">
    <source>
        <dbReference type="SAM" id="Phobius"/>
    </source>
</evidence>
<dbReference type="GO" id="GO:0030170">
    <property type="term" value="F:pyridoxal phosphate binding"/>
    <property type="evidence" value="ECO:0007669"/>
    <property type="project" value="InterPro"/>
</dbReference>
<dbReference type="Pfam" id="PF03473">
    <property type="entry name" value="MOSC"/>
    <property type="match status" value="1"/>
</dbReference>
<accession>A0A9Q1CJG4</accession>
<dbReference type="Proteomes" id="UP001152320">
    <property type="component" value="Chromosome 3"/>
</dbReference>
<name>A0A9Q1CJG4_HOLLE</name>
<keyword evidence="1" id="KW-0812">Transmembrane</keyword>
<evidence type="ECO:0000313" key="3">
    <source>
        <dbReference type="EMBL" id="KAJ8045589.1"/>
    </source>
</evidence>
<protein>
    <submittedName>
        <fullName evidence="3">Mitochondrial amidoxime reducing component 2</fullName>
    </submittedName>
</protein>
<proteinExistence type="predicted"/>
<dbReference type="GO" id="GO:0005743">
    <property type="term" value="C:mitochondrial inner membrane"/>
    <property type="evidence" value="ECO:0007669"/>
    <property type="project" value="TreeGrafter"/>
</dbReference>
<dbReference type="GO" id="GO:0008940">
    <property type="term" value="F:nitrate reductase activity"/>
    <property type="evidence" value="ECO:0007669"/>
    <property type="project" value="TreeGrafter"/>
</dbReference>
<organism evidence="3 4">
    <name type="scientific">Holothuria leucospilota</name>
    <name type="common">Black long sea cucumber</name>
    <name type="synonym">Mertensiothuria leucospilota</name>
    <dbReference type="NCBI Taxonomy" id="206669"/>
    <lineage>
        <taxon>Eukaryota</taxon>
        <taxon>Metazoa</taxon>
        <taxon>Echinodermata</taxon>
        <taxon>Eleutherozoa</taxon>
        <taxon>Echinozoa</taxon>
        <taxon>Holothuroidea</taxon>
        <taxon>Aspidochirotacea</taxon>
        <taxon>Aspidochirotida</taxon>
        <taxon>Holothuriidae</taxon>
        <taxon>Holothuria</taxon>
    </lineage>
</organism>
<dbReference type="SUPFAM" id="SSF50800">
    <property type="entry name" value="PK beta-barrel domain-like"/>
    <property type="match status" value="1"/>
</dbReference>
<dbReference type="InterPro" id="IPR005303">
    <property type="entry name" value="MOCOS_middle"/>
</dbReference>